<dbReference type="KEGG" id="pgb:H744_1c0283"/>
<keyword evidence="2" id="KW-1185">Reference proteome</keyword>
<dbReference type="Proteomes" id="UP000032303">
    <property type="component" value="Chromosome 1"/>
</dbReference>
<accession>A0A0C5WE17</accession>
<dbReference type="EMBL" id="CP005973">
    <property type="protein sequence ID" value="AJR05308.1"/>
    <property type="molecule type" value="Genomic_DNA"/>
</dbReference>
<dbReference type="AlphaFoldDB" id="A0A0C5WE17"/>
<evidence type="ECO:0000313" key="2">
    <source>
        <dbReference type="Proteomes" id="UP000032303"/>
    </source>
</evidence>
<proteinExistence type="predicted"/>
<sequence>MMKNYLHSKVHHTVKDIINKFSLDPLVSVTNFSKDRRFDSSSGRAFSNSRTPSVFEIEIPHQIYLSEDLFGDTDNFLLVKSEDMLVGHEKIPNHGVGVVVGKHECGSISINYSNLQYHRVTRSLDIIFKDQFYLHAIYAPICDELSDVKAGVILSKASNVLEKHLFVGGDDNMLEMLKFAYLSQVHDDIYAFSTGADVIYSSDKMKEVIQKGCDVYQPDRVDNISDLDLLQRWVIDSFRNDFEPSSNSFISFIEDIKVEHFSNLLPAMALTNGELDTFSNVKFKRREIA</sequence>
<organism evidence="1 2">
    <name type="scientific">Photobacterium gaetbulicola Gung47</name>
    <dbReference type="NCBI Taxonomy" id="658445"/>
    <lineage>
        <taxon>Bacteria</taxon>
        <taxon>Pseudomonadati</taxon>
        <taxon>Pseudomonadota</taxon>
        <taxon>Gammaproteobacteria</taxon>
        <taxon>Vibrionales</taxon>
        <taxon>Vibrionaceae</taxon>
        <taxon>Photobacterium</taxon>
    </lineage>
</organism>
<dbReference type="PATRIC" id="fig|658445.3.peg.311"/>
<name>A0A0C5WE17_9GAMM</name>
<dbReference type="HOGENOM" id="CLU_962615_0_0_6"/>
<gene>
    <name evidence="1" type="ORF">H744_1c0283</name>
</gene>
<dbReference type="STRING" id="658445.H744_1c0283"/>
<evidence type="ECO:0000313" key="1">
    <source>
        <dbReference type="EMBL" id="AJR05308.1"/>
    </source>
</evidence>
<protein>
    <submittedName>
        <fullName evidence="1">Uncharacterized protein</fullName>
    </submittedName>
</protein>
<reference evidence="1 2" key="1">
    <citation type="submission" date="2013-05" db="EMBL/GenBank/DDBJ databases">
        <title>Complete genome sequence of the lipase-producing bacterium Photobacterium gaetbulicola Gung47.</title>
        <authorList>
            <person name="Kim Y.-O."/>
        </authorList>
    </citation>
    <scope>NUCLEOTIDE SEQUENCE [LARGE SCALE GENOMIC DNA]</scope>
    <source>
        <strain evidence="1 2">Gung47</strain>
    </source>
</reference>